<dbReference type="GeneID" id="86892553"/>
<dbReference type="Proteomes" id="UP000576368">
    <property type="component" value="Unassembled WGS sequence"/>
</dbReference>
<accession>A0A7X5YAR7</accession>
<dbReference type="EMBL" id="JAATLI010000004">
    <property type="protein sequence ID" value="NJC17718.1"/>
    <property type="molecule type" value="Genomic_DNA"/>
</dbReference>
<evidence type="ECO:0000313" key="2">
    <source>
        <dbReference type="EMBL" id="NJC17718.1"/>
    </source>
</evidence>
<sequence length="62" mass="7108">MATGKRQFRDMEDDVKQKISQSLKNRGKSSEHAQKISDSMKRYWKTVPPKPKPSDEESSGVI</sequence>
<reference evidence="3 5" key="1">
    <citation type="submission" date="2019-09" db="EMBL/GenBank/DDBJ databases">
        <title>Butyricimonas paravirosa DSM 105722 (=214-4 = JCM 18677 = CCUG 65563).</title>
        <authorList>
            <person name="Le Roy T."/>
            <person name="Cani P.D."/>
        </authorList>
    </citation>
    <scope>NUCLEOTIDE SEQUENCE [LARGE SCALE GENOMIC DNA]</scope>
    <source>
        <strain evidence="3 5">DSM 105722</strain>
    </source>
</reference>
<evidence type="ECO:0000313" key="3">
    <source>
        <dbReference type="EMBL" id="WOF13425.1"/>
    </source>
</evidence>
<evidence type="ECO:0000256" key="1">
    <source>
        <dbReference type="SAM" id="MobiDB-lite"/>
    </source>
</evidence>
<feature type="region of interest" description="Disordered" evidence="1">
    <location>
        <begin position="1"/>
        <end position="62"/>
    </location>
</feature>
<feature type="compositionally biased region" description="Basic and acidic residues" evidence="1">
    <location>
        <begin position="7"/>
        <end position="17"/>
    </location>
</feature>
<dbReference type="Proteomes" id="UP001302374">
    <property type="component" value="Chromosome"/>
</dbReference>
<proteinExistence type="predicted"/>
<dbReference type="EMBL" id="CP043839">
    <property type="protein sequence ID" value="WOF13425.1"/>
    <property type="molecule type" value="Genomic_DNA"/>
</dbReference>
<feature type="compositionally biased region" description="Basic and acidic residues" evidence="1">
    <location>
        <begin position="28"/>
        <end position="41"/>
    </location>
</feature>
<reference evidence="2 4" key="2">
    <citation type="submission" date="2020-03" db="EMBL/GenBank/DDBJ databases">
        <title>Genomic Encyclopedia of Type Strains, Phase IV (KMG-IV): sequencing the most valuable type-strain genomes for metagenomic binning, comparative biology and taxonomic classification.</title>
        <authorList>
            <person name="Goeker M."/>
        </authorList>
    </citation>
    <scope>NUCLEOTIDE SEQUENCE [LARGE SCALE GENOMIC DNA]</scope>
    <source>
        <strain evidence="2 4">DSM 105722</strain>
    </source>
</reference>
<dbReference type="AlphaFoldDB" id="A0A7X5YAR7"/>
<evidence type="ECO:0000313" key="5">
    <source>
        <dbReference type="Proteomes" id="UP001302374"/>
    </source>
</evidence>
<organism evidence="2 4">
    <name type="scientific">Butyricimonas paravirosa</name>
    <dbReference type="NCBI Taxonomy" id="1472417"/>
    <lineage>
        <taxon>Bacteria</taxon>
        <taxon>Pseudomonadati</taxon>
        <taxon>Bacteroidota</taxon>
        <taxon>Bacteroidia</taxon>
        <taxon>Bacteroidales</taxon>
        <taxon>Odoribacteraceae</taxon>
        <taxon>Butyricimonas</taxon>
    </lineage>
</organism>
<gene>
    <name evidence="3" type="ORF">F1644_14640</name>
    <name evidence="2" type="ORF">GGR15_001333</name>
</gene>
<keyword evidence="5" id="KW-1185">Reference proteome</keyword>
<dbReference type="RefSeq" id="WP_118303444.1">
    <property type="nucleotide sequence ID" value="NZ_BMPA01000004.1"/>
</dbReference>
<name>A0A7X5YAR7_9BACT</name>
<protein>
    <submittedName>
        <fullName evidence="2">ABC-type phosphate/phosphonate transport system substrate-binding protein</fullName>
    </submittedName>
</protein>
<evidence type="ECO:0000313" key="4">
    <source>
        <dbReference type="Proteomes" id="UP000576368"/>
    </source>
</evidence>